<feature type="signal peptide" evidence="2">
    <location>
        <begin position="1"/>
        <end position="21"/>
    </location>
</feature>
<dbReference type="Pfam" id="PF06476">
    <property type="entry name" value="DUF1090"/>
    <property type="match status" value="1"/>
</dbReference>
<dbReference type="RefSeq" id="WP_319928671.1">
    <property type="nucleotide sequence ID" value="NZ_VCDN01000011.1"/>
</dbReference>
<dbReference type="Proteomes" id="UP001271890">
    <property type="component" value="Unassembled WGS sequence"/>
</dbReference>
<proteinExistence type="predicted"/>
<evidence type="ECO:0000256" key="1">
    <source>
        <dbReference type="SAM" id="MobiDB-lite"/>
    </source>
</evidence>
<comment type="caution">
    <text evidence="3">The sequence shown here is derived from an EMBL/GenBank/DDBJ whole genome shotgun (WGS) entry which is preliminary data.</text>
</comment>
<evidence type="ECO:0000313" key="4">
    <source>
        <dbReference type="Proteomes" id="UP001271890"/>
    </source>
</evidence>
<feature type="compositionally biased region" description="Polar residues" evidence="1">
    <location>
        <begin position="73"/>
        <end position="86"/>
    </location>
</feature>
<organism evidence="3 4">
    <name type="scientific">Xenorhabdus santafensis</name>
    <dbReference type="NCBI Taxonomy" id="2582833"/>
    <lineage>
        <taxon>Bacteria</taxon>
        <taxon>Pseudomonadati</taxon>
        <taxon>Pseudomonadota</taxon>
        <taxon>Gammaproteobacteria</taxon>
        <taxon>Enterobacterales</taxon>
        <taxon>Morganellaceae</taxon>
        <taxon>Xenorhabdus</taxon>
    </lineage>
</organism>
<dbReference type="InterPro" id="IPR009468">
    <property type="entry name" value="DUF1090"/>
</dbReference>
<dbReference type="EMBL" id="VCDN01000011">
    <property type="protein sequence ID" value="MDX7986232.1"/>
    <property type="molecule type" value="Genomic_DNA"/>
</dbReference>
<sequence length="121" mass="13675">MMSKTMILSALIVFSMSSAYASQNRAGCEIKKKALETQLKYAQADQDKRLITGLTRTLDNIKTTCDLEKRLQEQNNKSEITKNNLSGRLPPQKQKNSKKQTRKPTKKIGMNTGKKAQSKQK</sequence>
<keyword evidence="4" id="KW-1185">Reference proteome</keyword>
<feature type="compositionally biased region" description="Basic residues" evidence="1">
    <location>
        <begin position="95"/>
        <end position="106"/>
    </location>
</feature>
<feature type="region of interest" description="Disordered" evidence="1">
    <location>
        <begin position="71"/>
        <end position="121"/>
    </location>
</feature>
<feature type="chain" id="PRO_5045372167" evidence="2">
    <location>
        <begin position="22"/>
        <end position="121"/>
    </location>
</feature>
<protein>
    <submittedName>
        <fullName evidence="3">DUF1090 domain-containing protein</fullName>
    </submittedName>
</protein>
<gene>
    <name evidence="3" type="ORF">FE392_02635</name>
</gene>
<reference evidence="4" key="1">
    <citation type="journal article" date="2024" name="Toxins">
        <title>Genome Sequence Analysis of Native Xenorhabdus Strains Isolated from Entomopathogenic Nematodes in Argentina.</title>
        <authorList>
            <person name="Palma L."/>
            <person name="Frizzo L."/>
            <person name="Kaiser S."/>
            <person name="Berry C."/>
            <person name="Caballero P."/>
            <person name="Bode H.B."/>
            <person name="Del Valle E.E."/>
        </authorList>
    </citation>
    <scope>NUCLEOTIDE SEQUENCE [LARGE SCALE GENOMIC DNA]</scope>
    <source>
        <strain evidence="4">12</strain>
    </source>
</reference>
<evidence type="ECO:0000313" key="3">
    <source>
        <dbReference type="EMBL" id="MDX7986232.1"/>
    </source>
</evidence>
<accession>A0ABU4S4U3</accession>
<evidence type="ECO:0000256" key="2">
    <source>
        <dbReference type="SAM" id="SignalP"/>
    </source>
</evidence>
<keyword evidence="2" id="KW-0732">Signal</keyword>
<name>A0ABU4S4U3_9GAMM</name>